<dbReference type="InterPro" id="IPR043472">
    <property type="entry name" value="Macro_dom-like"/>
</dbReference>
<feature type="domain" description="Macro" evidence="2">
    <location>
        <begin position="24"/>
        <end position="143"/>
    </location>
</feature>
<dbReference type="AlphaFoldDB" id="A0A914PY37"/>
<dbReference type="SMART" id="SM00506">
    <property type="entry name" value="A1pp"/>
    <property type="match status" value="1"/>
</dbReference>
<reference evidence="4" key="1">
    <citation type="submission" date="2022-11" db="UniProtKB">
        <authorList>
            <consortium name="WormBaseParasite"/>
        </authorList>
    </citation>
    <scope>IDENTIFICATION</scope>
</reference>
<evidence type="ECO:0000313" key="3">
    <source>
        <dbReference type="Proteomes" id="UP000887578"/>
    </source>
</evidence>
<dbReference type="PANTHER" id="PTHR11106">
    <property type="entry name" value="GANGLIOSIDE INDUCED DIFFERENTIATION ASSOCIATED PROTEIN 2-RELATED"/>
    <property type="match status" value="1"/>
</dbReference>
<dbReference type="PROSITE" id="PS51154">
    <property type="entry name" value="MACRO"/>
    <property type="match status" value="1"/>
</dbReference>
<accession>A0A914PY37</accession>
<dbReference type="PANTHER" id="PTHR11106:SF27">
    <property type="entry name" value="MACRO DOMAIN-CONTAINING PROTEIN"/>
    <property type="match status" value="1"/>
</dbReference>
<dbReference type="SUPFAM" id="SSF52949">
    <property type="entry name" value="Macro domain-like"/>
    <property type="match status" value="1"/>
</dbReference>
<evidence type="ECO:0000259" key="2">
    <source>
        <dbReference type="PROSITE" id="PS51154"/>
    </source>
</evidence>
<dbReference type="Pfam" id="PF01661">
    <property type="entry name" value="Macro"/>
    <property type="match status" value="1"/>
</dbReference>
<dbReference type="WBParaSite" id="PDA_v2.g23280.t1">
    <property type="protein sequence ID" value="PDA_v2.g23280.t1"/>
    <property type="gene ID" value="PDA_v2.g23280"/>
</dbReference>
<name>A0A914PY37_9BILA</name>
<evidence type="ECO:0000256" key="1">
    <source>
        <dbReference type="SAM" id="MobiDB-lite"/>
    </source>
</evidence>
<sequence>MSILKAKPQKEHTEPQKPENSATNPKQRDILVEADKVKVIQADITTLKVDAIVNAAKQSLLGGGGVDGAIHKAAGPELIEECRKLKGCDVGEAKITKAYNITNAKFIIHTVGPRISGAVSEEDEIDLYNCYMSALSLALDFFL</sequence>
<keyword evidence="3" id="KW-1185">Reference proteome</keyword>
<dbReference type="InterPro" id="IPR002589">
    <property type="entry name" value="Macro_dom"/>
</dbReference>
<dbReference type="Gene3D" id="3.40.220.10">
    <property type="entry name" value="Leucine Aminopeptidase, subunit E, domain 1"/>
    <property type="match status" value="1"/>
</dbReference>
<proteinExistence type="predicted"/>
<feature type="region of interest" description="Disordered" evidence="1">
    <location>
        <begin position="1"/>
        <end position="28"/>
    </location>
</feature>
<dbReference type="Proteomes" id="UP000887578">
    <property type="component" value="Unplaced"/>
</dbReference>
<organism evidence="3 4">
    <name type="scientific">Panagrolaimus davidi</name>
    <dbReference type="NCBI Taxonomy" id="227884"/>
    <lineage>
        <taxon>Eukaryota</taxon>
        <taxon>Metazoa</taxon>
        <taxon>Ecdysozoa</taxon>
        <taxon>Nematoda</taxon>
        <taxon>Chromadorea</taxon>
        <taxon>Rhabditida</taxon>
        <taxon>Tylenchina</taxon>
        <taxon>Panagrolaimomorpha</taxon>
        <taxon>Panagrolaimoidea</taxon>
        <taxon>Panagrolaimidae</taxon>
        <taxon>Panagrolaimus</taxon>
    </lineage>
</organism>
<feature type="compositionally biased region" description="Basic and acidic residues" evidence="1">
    <location>
        <begin position="8"/>
        <end position="17"/>
    </location>
</feature>
<evidence type="ECO:0000313" key="4">
    <source>
        <dbReference type="WBParaSite" id="PDA_v2.g23280.t1"/>
    </source>
</evidence>
<protein>
    <submittedName>
        <fullName evidence="4">Macro domain-containing protein</fullName>
    </submittedName>
</protein>